<evidence type="ECO:0000256" key="1">
    <source>
        <dbReference type="ARBA" id="ARBA00004175"/>
    </source>
</evidence>
<comment type="caution">
    <text evidence="13">The sequence shown here is derived from an EMBL/GenBank/DDBJ whole genome shotgun (WGS) entry which is preliminary data.</text>
</comment>
<dbReference type="SMART" id="SM00248">
    <property type="entry name" value="ANK"/>
    <property type="match status" value="5"/>
</dbReference>
<keyword evidence="4" id="KW-0964">Secreted</keyword>
<evidence type="ECO:0000313" key="14">
    <source>
        <dbReference type="Proteomes" id="UP000887116"/>
    </source>
</evidence>
<gene>
    <name evidence="13" type="primary">NCL1_29567</name>
    <name evidence="13" type="ORF">TNCT_679381</name>
</gene>
<keyword evidence="9" id="KW-0638">Presynaptic neurotoxin</keyword>
<evidence type="ECO:0000256" key="8">
    <source>
        <dbReference type="ARBA" id="ARBA00022737"/>
    </source>
</evidence>
<keyword evidence="3" id="KW-0268">Exocytosis</keyword>
<dbReference type="AlphaFoldDB" id="A0A8X6GSW2"/>
<dbReference type="InterPro" id="IPR002110">
    <property type="entry name" value="Ankyrin_rpt"/>
</dbReference>
<evidence type="ECO:0000256" key="11">
    <source>
        <dbReference type="ARBA" id="ARBA00023298"/>
    </source>
</evidence>
<dbReference type="Gene3D" id="1.25.40.20">
    <property type="entry name" value="Ankyrin repeat-containing domain"/>
    <property type="match status" value="1"/>
</dbReference>
<sequence>MSRTKKPEIFSLGIDLQSALKLRCFQNADVFVFKKPPGDKDSWRFEYDHNPFHEVVIIGIIAQNQAIDLIDKGAEKVLNSVFKYKVIQVIIDNAPNNHVCKLDIITELWKKGTDLEWPVKNFNMPILLATNMRTLSMSLIKSLVCSAYAKNATHTIYKLLSGLSVKRVKMAALQNMVDSGIDESADPLMRHNFKIARPRKYRRHYSVNNSASISCIKDKVLQYVDNNLRYRESCMPFKFLDNKPLKWSEVKKCLKCVIDANEKDVYGQTALHRAVKSPFCDAELIRSILNEGVNVDEQSNIGNTALLNAVRAPCVNEEVVEALLLQGADPNVKDSNGMSVLHHCVKNPDATVNVTKLLIQFNANINYKCPEGNVTPLQVALTNDADLAHVIALLENGALLGESYRCSALRTYIRCAHIKLNVLIVLLRYANSIPFIDYKIVDDIADNIQCDSQIVDAIFSTFGLTVADAIRGRQNSKLMLRCGA</sequence>
<evidence type="ECO:0000256" key="9">
    <source>
        <dbReference type="ARBA" id="ARBA00023028"/>
    </source>
</evidence>
<dbReference type="PANTHER" id="PTHR24171:SF8">
    <property type="entry name" value="BRCA1-ASSOCIATED RING DOMAIN PROTEIN 1"/>
    <property type="match status" value="1"/>
</dbReference>
<evidence type="ECO:0000313" key="13">
    <source>
        <dbReference type="EMBL" id="GFR10666.1"/>
    </source>
</evidence>
<keyword evidence="7" id="KW-0528">Neurotoxin</keyword>
<name>A0A8X6GSW2_TRICU</name>
<dbReference type="SUPFAM" id="SSF48403">
    <property type="entry name" value="Ankyrin repeat"/>
    <property type="match status" value="1"/>
</dbReference>
<dbReference type="Proteomes" id="UP000887116">
    <property type="component" value="Unassembled WGS sequence"/>
</dbReference>
<keyword evidence="5" id="KW-1052">Target cell membrane</keyword>
<dbReference type="InterPro" id="IPR036770">
    <property type="entry name" value="Ankyrin_rpt-contain_sf"/>
</dbReference>
<reference evidence="13" key="1">
    <citation type="submission" date="2020-07" db="EMBL/GenBank/DDBJ databases">
        <title>Multicomponent nature underlies the extraordinary mechanical properties of spider dragline silk.</title>
        <authorList>
            <person name="Kono N."/>
            <person name="Nakamura H."/>
            <person name="Mori M."/>
            <person name="Yoshida Y."/>
            <person name="Ohtoshi R."/>
            <person name="Malay A.D."/>
            <person name="Moran D.A.P."/>
            <person name="Tomita M."/>
            <person name="Numata K."/>
            <person name="Arakawa K."/>
        </authorList>
    </citation>
    <scope>NUCLEOTIDE SEQUENCE</scope>
</reference>
<accession>A0A8X6GSW2</accession>
<dbReference type="GO" id="GO:0006887">
    <property type="term" value="P:exocytosis"/>
    <property type="evidence" value="ECO:0007669"/>
    <property type="project" value="UniProtKB-KW"/>
</dbReference>
<protein>
    <submittedName>
        <fullName evidence="13">Ankyrin repeat protein</fullName>
    </submittedName>
</protein>
<dbReference type="GO" id="GO:0070531">
    <property type="term" value="C:BRCA1-A complex"/>
    <property type="evidence" value="ECO:0007669"/>
    <property type="project" value="TreeGrafter"/>
</dbReference>
<dbReference type="Pfam" id="PF12796">
    <property type="entry name" value="Ank_2"/>
    <property type="match status" value="1"/>
</dbReference>
<dbReference type="OrthoDB" id="194358at2759"/>
<keyword evidence="11" id="KW-0472">Membrane</keyword>
<dbReference type="GO" id="GO:0085020">
    <property type="term" value="P:protein K6-linked ubiquitination"/>
    <property type="evidence" value="ECO:0007669"/>
    <property type="project" value="TreeGrafter"/>
</dbReference>
<dbReference type="GO" id="GO:0090729">
    <property type="term" value="F:toxin activity"/>
    <property type="evidence" value="ECO:0007669"/>
    <property type="project" value="UniProtKB-KW"/>
</dbReference>
<feature type="repeat" description="ANK" evidence="12">
    <location>
        <begin position="266"/>
        <end position="300"/>
    </location>
</feature>
<keyword evidence="8" id="KW-0677">Repeat</keyword>
<evidence type="ECO:0000256" key="5">
    <source>
        <dbReference type="ARBA" id="ARBA00022537"/>
    </source>
</evidence>
<evidence type="ECO:0000256" key="3">
    <source>
        <dbReference type="ARBA" id="ARBA00022483"/>
    </source>
</evidence>
<dbReference type="GO" id="GO:0004842">
    <property type="term" value="F:ubiquitin-protein transferase activity"/>
    <property type="evidence" value="ECO:0007669"/>
    <property type="project" value="TreeGrafter"/>
</dbReference>
<evidence type="ECO:0000256" key="2">
    <source>
        <dbReference type="ARBA" id="ARBA00004613"/>
    </source>
</evidence>
<evidence type="ECO:0000256" key="4">
    <source>
        <dbReference type="ARBA" id="ARBA00022525"/>
    </source>
</evidence>
<proteinExistence type="predicted"/>
<dbReference type="PANTHER" id="PTHR24171">
    <property type="entry name" value="ANKYRIN REPEAT DOMAIN-CONTAINING PROTEIN 39-RELATED"/>
    <property type="match status" value="1"/>
</dbReference>
<keyword evidence="11" id="KW-1053">Target membrane</keyword>
<comment type="subcellular location">
    <subcellularLocation>
        <location evidence="2">Secreted</location>
    </subcellularLocation>
    <subcellularLocation>
        <location evidence="1">Target cell membrane</location>
    </subcellularLocation>
</comment>
<dbReference type="PROSITE" id="PS50088">
    <property type="entry name" value="ANK_REPEAT"/>
    <property type="match status" value="2"/>
</dbReference>
<evidence type="ECO:0000256" key="7">
    <source>
        <dbReference type="ARBA" id="ARBA00022699"/>
    </source>
</evidence>
<dbReference type="EMBL" id="BMAO01026561">
    <property type="protein sequence ID" value="GFR10666.1"/>
    <property type="molecule type" value="Genomic_DNA"/>
</dbReference>
<evidence type="ECO:0000256" key="12">
    <source>
        <dbReference type="PROSITE-ProRule" id="PRU00023"/>
    </source>
</evidence>
<keyword evidence="6" id="KW-0800">Toxin</keyword>
<dbReference type="GO" id="GO:0005576">
    <property type="term" value="C:extracellular region"/>
    <property type="evidence" value="ECO:0007669"/>
    <property type="project" value="UniProtKB-SubCell"/>
</dbReference>
<feature type="repeat" description="ANK" evidence="12">
    <location>
        <begin position="301"/>
        <end position="335"/>
    </location>
</feature>
<evidence type="ECO:0000256" key="10">
    <source>
        <dbReference type="ARBA" id="ARBA00023043"/>
    </source>
</evidence>
<organism evidence="13 14">
    <name type="scientific">Trichonephila clavata</name>
    <name type="common">Joro spider</name>
    <name type="synonym">Nephila clavata</name>
    <dbReference type="NCBI Taxonomy" id="2740835"/>
    <lineage>
        <taxon>Eukaryota</taxon>
        <taxon>Metazoa</taxon>
        <taxon>Ecdysozoa</taxon>
        <taxon>Arthropoda</taxon>
        <taxon>Chelicerata</taxon>
        <taxon>Arachnida</taxon>
        <taxon>Araneae</taxon>
        <taxon>Araneomorphae</taxon>
        <taxon>Entelegynae</taxon>
        <taxon>Araneoidea</taxon>
        <taxon>Nephilidae</taxon>
        <taxon>Trichonephila</taxon>
    </lineage>
</organism>
<dbReference type="GO" id="GO:0044231">
    <property type="term" value="C:host cell presynaptic membrane"/>
    <property type="evidence" value="ECO:0007669"/>
    <property type="project" value="UniProtKB-KW"/>
</dbReference>
<keyword evidence="10 12" id="KW-0040">ANK repeat</keyword>
<keyword evidence="14" id="KW-1185">Reference proteome</keyword>
<dbReference type="GO" id="GO:0044218">
    <property type="term" value="C:other organism cell membrane"/>
    <property type="evidence" value="ECO:0007669"/>
    <property type="project" value="UniProtKB-KW"/>
</dbReference>
<dbReference type="GO" id="GO:0031436">
    <property type="term" value="C:BRCA1-BARD1 complex"/>
    <property type="evidence" value="ECO:0007669"/>
    <property type="project" value="TreeGrafter"/>
</dbReference>
<evidence type="ECO:0000256" key="6">
    <source>
        <dbReference type="ARBA" id="ARBA00022656"/>
    </source>
</evidence>